<reference evidence="1" key="1">
    <citation type="submission" date="2019-03" db="EMBL/GenBank/DDBJ databases">
        <title>Long read genome sequence of the mycoparasitic Pythium oligandrum ATCC 38472 isolated from sugarbeet rhizosphere.</title>
        <authorList>
            <person name="Gaulin E."/>
        </authorList>
    </citation>
    <scope>NUCLEOTIDE SEQUENCE</scope>
    <source>
        <strain evidence="1">ATCC 38472_TT</strain>
    </source>
</reference>
<dbReference type="OrthoDB" id="92853at2759"/>
<evidence type="ECO:0000313" key="2">
    <source>
        <dbReference type="Proteomes" id="UP000794436"/>
    </source>
</evidence>
<keyword evidence="2" id="KW-1185">Reference proteome</keyword>
<evidence type="ECO:0000313" key="1">
    <source>
        <dbReference type="EMBL" id="TMW60618.1"/>
    </source>
</evidence>
<proteinExistence type="predicted"/>
<protein>
    <submittedName>
        <fullName evidence="1">Uncharacterized protein</fullName>
    </submittedName>
</protein>
<organism evidence="1 2">
    <name type="scientific">Pythium oligandrum</name>
    <name type="common">Mycoparasitic fungus</name>
    <dbReference type="NCBI Taxonomy" id="41045"/>
    <lineage>
        <taxon>Eukaryota</taxon>
        <taxon>Sar</taxon>
        <taxon>Stramenopiles</taxon>
        <taxon>Oomycota</taxon>
        <taxon>Peronosporomycetes</taxon>
        <taxon>Pythiales</taxon>
        <taxon>Pythiaceae</taxon>
        <taxon>Pythium</taxon>
    </lineage>
</organism>
<comment type="caution">
    <text evidence="1">The sequence shown here is derived from an EMBL/GenBank/DDBJ whole genome shotgun (WGS) entry which is preliminary data.</text>
</comment>
<sequence length="174" mass="19671">MTTRYADPQAYERYEEFDGQEGVVTQLVPVSSAEAFDAWIEKAWKKPMVKELRPGQGRGHVGHFRQVPLGIKEEILSAGLPREEDDEVIPTILYKVQDFGPMPVNDHIGFVRFVPDKSSSKPQTLVIWTIKIVPSTIGNVFFCGGSVIRVFIRTALSFFLSDVNSYLKKKVNRP</sequence>
<accession>A0A8K1CCR4</accession>
<dbReference type="AlphaFoldDB" id="A0A8K1CCR4"/>
<dbReference type="Proteomes" id="UP000794436">
    <property type="component" value="Unassembled WGS sequence"/>
</dbReference>
<gene>
    <name evidence="1" type="ORF">Poli38472_000660</name>
</gene>
<name>A0A8K1CCR4_PYTOL</name>
<dbReference type="EMBL" id="SPLM01000108">
    <property type="protein sequence ID" value="TMW60618.1"/>
    <property type="molecule type" value="Genomic_DNA"/>
</dbReference>